<keyword evidence="2" id="KW-1185">Reference proteome</keyword>
<name>A0ACD1FQP1_MYCFR</name>
<geneLocation type="plasmid" evidence="1 2">
    <name>unnamed1</name>
</geneLocation>
<gene>
    <name evidence="1" type="ORF">K6L26_30720</name>
</gene>
<protein>
    <submittedName>
        <fullName evidence="1">Alpha/beta hydrolase</fullName>
    </submittedName>
</protein>
<dbReference type="EMBL" id="CP081674">
    <property type="protein sequence ID" value="QZH69377.1"/>
    <property type="molecule type" value="Genomic_DNA"/>
</dbReference>
<sequence>MRLCVCDHIPDGNIEHTVVLLHGLCLRRQSWYRPARARRRPGIRIIQPDHRGHGRSEQAPLHTYTPDRLAQDLAEVLTALHVTGPLTLAGHSMGGMTALSYLARPVSQQPVRPQGLVLIATSAGRLTDHGLGRMLALPGLDTAINLAQHFPQALTERVMRALAQPLCDLVTHDKTVSASLADAFRSTPTSTTLGFLQSLKTYDRHHVLPNICAATTVISGGTDLLTPPVHSDAMAAAIPDVTRIHLPHAGHMLLGEAATTVSDAILRTATNPDVQLYSSDQDQRTAISAPA</sequence>
<evidence type="ECO:0000313" key="2">
    <source>
        <dbReference type="Proteomes" id="UP000825598"/>
    </source>
</evidence>
<organism evidence="1 2">
    <name type="scientific">Mycolicibacterium farcinogenes</name>
    <name type="common">Mycobacterium farcinogenes</name>
    <dbReference type="NCBI Taxonomy" id="1802"/>
    <lineage>
        <taxon>Bacteria</taxon>
        <taxon>Bacillati</taxon>
        <taxon>Actinomycetota</taxon>
        <taxon>Actinomycetes</taxon>
        <taxon>Mycobacteriales</taxon>
        <taxon>Mycobacteriaceae</taxon>
        <taxon>Mycolicibacterium</taxon>
    </lineage>
</organism>
<keyword evidence="1" id="KW-0378">Hydrolase</keyword>
<keyword evidence="1" id="KW-0614">Plasmid</keyword>
<proteinExistence type="predicted"/>
<evidence type="ECO:0000313" key="1">
    <source>
        <dbReference type="EMBL" id="QZH69377.1"/>
    </source>
</evidence>
<dbReference type="Proteomes" id="UP000825598">
    <property type="component" value="Plasmid unnamed1"/>
</dbReference>
<accession>A0ACD1FQP1</accession>
<reference evidence="1" key="1">
    <citation type="submission" date="2021-07" db="EMBL/GenBank/DDBJ databases">
        <title>Complete Genome Sequences of Mycobacterium farcinogenes Isolated from Clinical Specimens from Patients in Thailand.</title>
        <authorList>
            <person name="Sodsai P."/>
        </authorList>
    </citation>
    <scope>NUCLEOTIDE SEQUENCE</scope>
    <source>
        <strain evidence="1">BKK/CU-MFGFA-001</strain>
    </source>
</reference>